<dbReference type="PANTHER" id="PTHR31252:SF11">
    <property type="entry name" value="DUF4419 DOMAIN-CONTAINING PROTEIN"/>
    <property type="match status" value="1"/>
</dbReference>
<reference evidence="2 3" key="1">
    <citation type="submission" date="2021-02" db="EMBL/GenBank/DDBJ databases">
        <title>Genome assembly of Pseudopithomyces chartarum.</title>
        <authorList>
            <person name="Jauregui R."/>
            <person name="Singh J."/>
            <person name="Voisey C."/>
        </authorList>
    </citation>
    <scope>NUCLEOTIDE SEQUENCE [LARGE SCALE GENOMIC DNA]</scope>
    <source>
        <strain evidence="2 3">AGR01</strain>
    </source>
</reference>
<accession>A0AAN6M625</accession>
<organism evidence="2 3">
    <name type="scientific">Pseudopithomyces chartarum</name>
    <dbReference type="NCBI Taxonomy" id="1892770"/>
    <lineage>
        <taxon>Eukaryota</taxon>
        <taxon>Fungi</taxon>
        <taxon>Dikarya</taxon>
        <taxon>Ascomycota</taxon>
        <taxon>Pezizomycotina</taxon>
        <taxon>Dothideomycetes</taxon>
        <taxon>Pleosporomycetidae</taxon>
        <taxon>Pleosporales</taxon>
        <taxon>Massarineae</taxon>
        <taxon>Didymosphaeriaceae</taxon>
        <taxon>Pseudopithomyces</taxon>
    </lineage>
</organism>
<dbReference type="InterPro" id="IPR025533">
    <property type="entry name" value="DUF4419"/>
</dbReference>
<evidence type="ECO:0000313" key="3">
    <source>
        <dbReference type="Proteomes" id="UP001280581"/>
    </source>
</evidence>
<keyword evidence="3" id="KW-1185">Reference proteome</keyword>
<evidence type="ECO:0000256" key="1">
    <source>
        <dbReference type="SAM" id="MobiDB-lite"/>
    </source>
</evidence>
<evidence type="ECO:0000313" key="2">
    <source>
        <dbReference type="EMBL" id="KAK3214951.1"/>
    </source>
</evidence>
<dbReference type="PANTHER" id="PTHR31252">
    <property type="entry name" value="DUF4419 DOMAIN-CONTAINING PROTEIN"/>
    <property type="match status" value="1"/>
</dbReference>
<dbReference type="Proteomes" id="UP001280581">
    <property type="component" value="Unassembled WGS sequence"/>
</dbReference>
<feature type="compositionally biased region" description="Basic and acidic residues" evidence="1">
    <location>
        <begin position="404"/>
        <end position="421"/>
    </location>
</feature>
<name>A0AAN6M625_9PLEO</name>
<feature type="region of interest" description="Disordered" evidence="1">
    <location>
        <begin position="400"/>
        <end position="440"/>
    </location>
</feature>
<comment type="caution">
    <text evidence="2">The sequence shown here is derived from an EMBL/GenBank/DDBJ whole genome shotgun (WGS) entry which is preliminary data.</text>
</comment>
<gene>
    <name evidence="2" type="ORF">GRF29_19g1730721</name>
</gene>
<proteinExistence type="predicted"/>
<sequence length="547" mass="62194">MPVTTRVAPVEVMSAPAVSTYSPTSLLQSFSSDIWKNVPQENGDPVLGSSFTSEINVKIPYSGQQEKTVNGFLGTMLDAYRKHNHVILRPDDVWFAILIQFNFYVNGHAENMREHFVNHKDKVKLKVELTDLNLPVLMSKMTNLIHESIKDADFRDWVMPNFTTTKDADKVTASIVMMGTVQSYFAYYGSILCGIPSVTLLGEESDWQKILVRIDYLSRFAEKHPELGKWKLVLETIVEKMVQTFRSPDSPDVVRFWQCAVHAYQDDYYEEKHISGWLLAFCFWDAEGRLLAGNFQWEAKAREERSDWGVTSWSFGTLSWDNVPSAYVHVPVHIKLDLDKFVTKAVAGFVGYEVLDSKKIFSITRRGPEGIFIPANKSSMNQNLPKQRFMCCFHFGGKRPKRPNAMDERSTQPSLARDDGKTSSFISDSGKSKHMNQKTTEKGLLRKWTPLCDCESRVAWVNTPEGKKGIATKNPQIAQVSDLTELNESWAYEHGGKKDTLQPITGWWVVRTNEGTYGKDTDVPDAQFDSDAEDYDENLAYKGIPLR</sequence>
<dbReference type="EMBL" id="WVTA01000003">
    <property type="protein sequence ID" value="KAK3214951.1"/>
    <property type="molecule type" value="Genomic_DNA"/>
</dbReference>
<protein>
    <submittedName>
        <fullName evidence="2">Uncharacterized protein</fullName>
    </submittedName>
</protein>
<dbReference type="AlphaFoldDB" id="A0AAN6M625"/>
<dbReference type="Pfam" id="PF14388">
    <property type="entry name" value="DUF4419"/>
    <property type="match status" value="1"/>
</dbReference>